<dbReference type="OrthoDB" id="5411141at2759"/>
<feature type="region of interest" description="Disordered" evidence="1">
    <location>
        <begin position="504"/>
        <end position="523"/>
    </location>
</feature>
<feature type="compositionally biased region" description="Acidic residues" evidence="1">
    <location>
        <begin position="43"/>
        <end position="56"/>
    </location>
</feature>
<gene>
    <name evidence="3" type="ORF">jhhlp_000083</name>
</gene>
<evidence type="ECO:0000313" key="4">
    <source>
        <dbReference type="Proteomes" id="UP000233524"/>
    </source>
</evidence>
<accession>A0A2N3NLR0</accession>
<feature type="region of interest" description="Disordered" evidence="1">
    <location>
        <begin position="1"/>
        <end position="183"/>
    </location>
</feature>
<feature type="compositionally biased region" description="Polar residues" evidence="1">
    <location>
        <begin position="337"/>
        <end position="351"/>
    </location>
</feature>
<feature type="compositionally biased region" description="Low complexity" evidence="1">
    <location>
        <begin position="109"/>
        <end position="119"/>
    </location>
</feature>
<reference evidence="3 4" key="1">
    <citation type="journal article" date="2017" name="G3 (Bethesda)">
        <title>First Draft Genome Sequence of the Pathogenic Fungus Lomentospora prolificans (Formerly Scedosporium prolificans).</title>
        <authorList>
            <person name="Luo R."/>
            <person name="Zimin A."/>
            <person name="Workman R."/>
            <person name="Fan Y."/>
            <person name="Pertea G."/>
            <person name="Grossman N."/>
            <person name="Wear M.P."/>
            <person name="Jia B."/>
            <person name="Miller H."/>
            <person name="Casadevall A."/>
            <person name="Timp W."/>
            <person name="Zhang S.X."/>
            <person name="Salzberg S.L."/>
        </authorList>
    </citation>
    <scope>NUCLEOTIDE SEQUENCE [LARGE SCALE GENOMIC DNA]</scope>
    <source>
        <strain evidence="3 4">JHH-5317</strain>
    </source>
</reference>
<dbReference type="EMBL" id="NLAX01000001">
    <property type="protein sequence ID" value="PKS13312.1"/>
    <property type="molecule type" value="Genomic_DNA"/>
</dbReference>
<feature type="region of interest" description="Disordered" evidence="1">
    <location>
        <begin position="560"/>
        <end position="612"/>
    </location>
</feature>
<feature type="region of interest" description="Disordered" evidence="1">
    <location>
        <begin position="275"/>
        <end position="295"/>
    </location>
</feature>
<keyword evidence="2" id="KW-0472">Membrane</keyword>
<dbReference type="Proteomes" id="UP000233524">
    <property type="component" value="Unassembled WGS sequence"/>
</dbReference>
<feature type="compositionally biased region" description="Basic and acidic residues" evidence="1">
    <location>
        <begin position="8"/>
        <end position="34"/>
    </location>
</feature>
<evidence type="ECO:0000313" key="3">
    <source>
        <dbReference type="EMBL" id="PKS13312.1"/>
    </source>
</evidence>
<feature type="compositionally biased region" description="Pro residues" evidence="1">
    <location>
        <begin position="74"/>
        <end position="94"/>
    </location>
</feature>
<feature type="compositionally biased region" description="Polar residues" evidence="1">
    <location>
        <begin position="510"/>
        <end position="522"/>
    </location>
</feature>
<feature type="transmembrane region" description="Helical" evidence="2">
    <location>
        <begin position="246"/>
        <end position="267"/>
    </location>
</feature>
<keyword evidence="2" id="KW-1133">Transmembrane helix</keyword>
<dbReference type="InParanoid" id="A0A2N3NLR0"/>
<protein>
    <submittedName>
        <fullName evidence="3">Uncharacterized protein</fullName>
    </submittedName>
</protein>
<name>A0A2N3NLR0_9PEZI</name>
<sequence length="612" mass="65855">MQSPHQKRTAEFTRRRTRRYRLENPRQLRRRQDVVDPTSSESEASDEFDTESEDEQFYSLPTQKPSQGGFSQIPAPPLPPPPTTSSELLPPPPTSASEALLPPPPPPTSVVEAPPTTTSRSVEIPTLTARPHASVGNPFGIGFDPDASPALNVQDPTADDDDSDTETTTLSTTPQSGLPAEETTALPISVSLTSTMETVSSFSTTTVFPTETFIPIAEKEFRKEEDHKHDGDKIVQSKSAATAEHILIGGGSIGAFVGVCVLSWLVWRFANGRKKRGSTYTSSDASSYGPPGKGSLSRQARLAQVLGAIPWIKNRPFAQKWRALDDEHRPVPAMSEKSFTGTQQDPSSGFNFTFGGQRPSTSGSLGMPQLNTNVSQHLYNTVEVSPVSSFQVSTSPSPFDDVNAMETANAPRPAVVASHQHQVSDASLQGQYGTWVYRAIPDGSSSQPGTYKSEQRQAYRVSELSSLSSGFGDGDIIIQQTWPGQGLGIGTVVSAAVVPQPPAATVPPQNVRQSVAQASDTGWSRRDTIYTETSEDLPPRFRNINSWVDQQKGRIQRAVKRAKDGELSPEGSGNAVPPVPGIPAGAGPHGLPPEPQFNMMMPDGEVPRKVDT</sequence>
<comment type="caution">
    <text evidence="3">The sequence shown here is derived from an EMBL/GenBank/DDBJ whole genome shotgun (WGS) entry which is preliminary data.</text>
</comment>
<dbReference type="VEuPathDB" id="FungiDB:jhhlp_000083"/>
<feature type="region of interest" description="Disordered" evidence="1">
    <location>
        <begin position="334"/>
        <end position="364"/>
    </location>
</feature>
<dbReference type="STRING" id="41688.A0A2N3NLR0"/>
<proteinExistence type="predicted"/>
<keyword evidence="2" id="KW-0812">Transmembrane</keyword>
<organism evidence="3 4">
    <name type="scientific">Lomentospora prolificans</name>
    <dbReference type="NCBI Taxonomy" id="41688"/>
    <lineage>
        <taxon>Eukaryota</taxon>
        <taxon>Fungi</taxon>
        <taxon>Dikarya</taxon>
        <taxon>Ascomycota</taxon>
        <taxon>Pezizomycotina</taxon>
        <taxon>Sordariomycetes</taxon>
        <taxon>Hypocreomycetidae</taxon>
        <taxon>Microascales</taxon>
        <taxon>Microascaceae</taxon>
        <taxon>Lomentospora</taxon>
    </lineage>
</organism>
<feature type="compositionally biased region" description="Polar residues" evidence="1">
    <location>
        <begin position="59"/>
        <end position="70"/>
    </location>
</feature>
<evidence type="ECO:0000256" key="1">
    <source>
        <dbReference type="SAM" id="MobiDB-lite"/>
    </source>
</evidence>
<keyword evidence="4" id="KW-1185">Reference proteome</keyword>
<dbReference type="AlphaFoldDB" id="A0A2N3NLR0"/>
<evidence type="ECO:0000256" key="2">
    <source>
        <dbReference type="SAM" id="Phobius"/>
    </source>
</evidence>